<evidence type="ECO:0000313" key="7">
    <source>
        <dbReference type="Proteomes" id="UP000070427"/>
    </source>
</evidence>
<organism evidence="6 7">
    <name type="scientific">Fervidicola ferrireducens</name>
    <dbReference type="NCBI Taxonomy" id="520764"/>
    <lineage>
        <taxon>Bacteria</taxon>
        <taxon>Bacillati</taxon>
        <taxon>Bacillota</taxon>
        <taxon>Clostridia</taxon>
        <taxon>Thermosediminibacterales</taxon>
        <taxon>Thermosediminibacteraceae</taxon>
        <taxon>Fervidicola</taxon>
    </lineage>
</organism>
<reference evidence="6 7" key="1">
    <citation type="submission" date="2015-12" db="EMBL/GenBank/DDBJ databases">
        <title>Draft genome sequnece of Fervidicola ferrireducens strain Y170.</title>
        <authorList>
            <person name="Patel B.K."/>
        </authorList>
    </citation>
    <scope>NUCLEOTIDE SEQUENCE [LARGE SCALE GENOMIC DNA]</scope>
    <source>
        <strain evidence="6 7">Y170</strain>
    </source>
</reference>
<dbReference type="PANTHER" id="PTHR43687:SF1">
    <property type="entry name" value="FERREDOXIN III"/>
    <property type="match status" value="1"/>
</dbReference>
<dbReference type="SUPFAM" id="SSF54862">
    <property type="entry name" value="4Fe-4S ferredoxins"/>
    <property type="match status" value="1"/>
</dbReference>
<dbReference type="EMBL" id="LOED01000001">
    <property type="protein sequence ID" value="KXG78674.1"/>
    <property type="molecule type" value="Genomic_DNA"/>
</dbReference>
<dbReference type="GO" id="GO:0046872">
    <property type="term" value="F:metal ion binding"/>
    <property type="evidence" value="ECO:0007669"/>
    <property type="project" value="UniProtKB-KW"/>
</dbReference>
<dbReference type="GO" id="GO:0051539">
    <property type="term" value="F:4 iron, 4 sulfur cluster binding"/>
    <property type="evidence" value="ECO:0007669"/>
    <property type="project" value="UniProtKB-KW"/>
</dbReference>
<comment type="caution">
    <text evidence="6">The sequence shown here is derived from an EMBL/GenBank/DDBJ whole genome shotgun (WGS) entry which is preliminary data.</text>
</comment>
<evidence type="ECO:0000256" key="4">
    <source>
        <dbReference type="ARBA" id="ARBA00023014"/>
    </source>
</evidence>
<keyword evidence="2" id="KW-0479">Metal-binding</keyword>
<keyword evidence="7" id="KW-1185">Reference proteome</keyword>
<dbReference type="InterPro" id="IPR017900">
    <property type="entry name" value="4Fe4S_Fe_S_CS"/>
</dbReference>
<feature type="domain" description="4Fe-4S ferredoxin-type" evidence="5">
    <location>
        <begin position="44"/>
        <end position="73"/>
    </location>
</feature>
<dbReference type="OrthoDB" id="9810688at2"/>
<dbReference type="InterPro" id="IPR050572">
    <property type="entry name" value="Fe-S_Ferredoxin"/>
</dbReference>
<dbReference type="AlphaFoldDB" id="A0A140LDP9"/>
<dbReference type="EC" id="1.2.1.58" evidence="6"/>
<sequence length="131" mass="14214">MKIVKSRPDLCTGCGACMIACSKVLYKVEDPDKSAIRIKERPGAESGYDIFVCNHCGKCISICSVEAIYKAKNGAVRIDAEKCVGCYMCVGFCPEQAMFVHKDINEPIKCIACGACVRACPTGAIYLEEQD</sequence>
<dbReference type="Proteomes" id="UP000070427">
    <property type="component" value="Unassembled WGS sequence"/>
</dbReference>
<dbReference type="PANTHER" id="PTHR43687">
    <property type="entry name" value="ADENYLYLSULFATE REDUCTASE, BETA SUBUNIT"/>
    <property type="match status" value="1"/>
</dbReference>
<keyword evidence="4" id="KW-0411">Iron-sulfur</keyword>
<gene>
    <name evidence="6" type="primary">padI</name>
    <name evidence="6" type="ORF">AN618_00120</name>
</gene>
<feature type="domain" description="4Fe-4S ferredoxin-type" evidence="5">
    <location>
        <begin position="2"/>
        <end position="31"/>
    </location>
</feature>
<proteinExistence type="predicted"/>
<name>A0A140LDP9_9FIRM</name>
<dbReference type="PROSITE" id="PS51379">
    <property type="entry name" value="4FE4S_FER_2"/>
    <property type="match status" value="4"/>
</dbReference>
<keyword evidence="3" id="KW-0408">Iron</keyword>
<dbReference type="Pfam" id="PF13237">
    <property type="entry name" value="Fer4_10"/>
    <property type="match status" value="2"/>
</dbReference>
<evidence type="ECO:0000256" key="2">
    <source>
        <dbReference type="ARBA" id="ARBA00022723"/>
    </source>
</evidence>
<dbReference type="GO" id="GO:0047110">
    <property type="term" value="F:phenylglyoxylate dehydrogenase (acylating) activity"/>
    <property type="evidence" value="ECO:0007669"/>
    <property type="project" value="UniProtKB-EC"/>
</dbReference>
<dbReference type="InterPro" id="IPR017896">
    <property type="entry name" value="4Fe4S_Fe-S-bd"/>
</dbReference>
<feature type="domain" description="4Fe-4S ferredoxin-type" evidence="5">
    <location>
        <begin position="100"/>
        <end position="130"/>
    </location>
</feature>
<keyword evidence="6" id="KW-0560">Oxidoreductase</keyword>
<evidence type="ECO:0000256" key="1">
    <source>
        <dbReference type="ARBA" id="ARBA00022485"/>
    </source>
</evidence>
<accession>A0A140LDP9</accession>
<dbReference type="InParanoid" id="A0A140LDP9"/>
<dbReference type="RefSeq" id="WP_066350526.1">
    <property type="nucleotide sequence ID" value="NZ_LOED01000001.1"/>
</dbReference>
<evidence type="ECO:0000256" key="3">
    <source>
        <dbReference type="ARBA" id="ARBA00023004"/>
    </source>
</evidence>
<evidence type="ECO:0000259" key="5">
    <source>
        <dbReference type="PROSITE" id="PS51379"/>
    </source>
</evidence>
<dbReference type="PROSITE" id="PS00198">
    <property type="entry name" value="4FE4S_FER_1"/>
    <property type="match status" value="2"/>
</dbReference>
<dbReference type="Gene3D" id="3.30.70.20">
    <property type="match status" value="2"/>
</dbReference>
<keyword evidence="1" id="KW-0004">4Fe-4S</keyword>
<evidence type="ECO:0000313" key="6">
    <source>
        <dbReference type="EMBL" id="KXG78674.1"/>
    </source>
</evidence>
<feature type="domain" description="4Fe-4S ferredoxin-type" evidence="5">
    <location>
        <begin position="74"/>
        <end position="98"/>
    </location>
</feature>
<dbReference type="STRING" id="520764.AN618_00120"/>
<protein>
    <submittedName>
        <fullName evidence="6">NADH-dependent phenylglyoxylate dehydrogenase subunit beta</fullName>
        <ecNumber evidence="6">1.2.1.58</ecNumber>
    </submittedName>
</protein>